<reference evidence="2 3" key="1">
    <citation type="submission" date="2012-02" db="EMBL/GenBank/DDBJ databases">
        <title>Complete sequence of chromosome of Singulisphaera acidiphila DSM 18658.</title>
        <authorList>
            <consortium name="US DOE Joint Genome Institute (JGI-PGF)"/>
            <person name="Lucas S."/>
            <person name="Copeland A."/>
            <person name="Lapidus A."/>
            <person name="Glavina del Rio T."/>
            <person name="Dalin E."/>
            <person name="Tice H."/>
            <person name="Bruce D."/>
            <person name="Goodwin L."/>
            <person name="Pitluck S."/>
            <person name="Peters L."/>
            <person name="Ovchinnikova G."/>
            <person name="Chertkov O."/>
            <person name="Kyrpides N."/>
            <person name="Mavromatis K."/>
            <person name="Ivanova N."/>
            <person name="Brettin T."/>
            <person name="Detter J.C."/>
            <person name="Han C."/>
            <person name="Larimer F."/>
            <person name="Land M."/>
            <person name="Hauser L."/>
            <person name="Markowitz V."/>
            <person name="Cheng J.-F."/>
            <person name="Hugenholtz P."/>
            <person name="Woyke T."/>
            <person name="Wu D."/>
            <person name="Tindall B."/>
            <person name="Pomrenke H."/>
            <person name="Brambilla E."/>
            <person name="Klenk H.-P."/>
            <person name="Eisen J.A."/>
        </authorList>
    </citation>
    <scope>NUCLEOTIDE SEQUENCE [LARGE SCALE GENOMIC DNA]</scope>
    <source>
        <strain evidence="3">ATCC BAA-1392 / DSM 18658 / VKM B-2454 / MOB10</strain>
    </source>
</reference>
<organism evidence="2 3">
    <name type="scientific">Singulisphaera acidiphila (strain ATCC BAA-1392 / DSM 18658 / VKM B-2454 / MOB10)</name>
    <dbReference type="NCBI Taxonomy" id="886293"/>
    <lineage>
        <taxon>Bacteria</taxon>
        <taxon>Pseudomonadati</taxon>
        <taxon>Planctomycetota</taxon>
        <taxon>Planctomycetia</taxon>
        <taxon>Isosphaerales</taxon>
        <taxon>Isosphaeraceae</taxon>
        <taxon>Singulisphaera</taxon>
    </lineage>
</organism>
<evidence type="ECO:0000259" key="1">
    <source>
        <dbReference type="Pfam" id="PF04542"/>
    </source>
</evidence>
<dbReference type="GO" id="GO:0000428">
    <property type="term" value="C:DNA-directed RNA polymerase complex"/>
    <property type="evidence" value="ECO:0007669"/>
    <property type="project" value="UniProtKB-KW"/>
</dbReference>
<keyword evidence="2" id="KW-0240">DNA-directed RNA polymerase</keyword>
<proteinExistence type="predicted"/>
<dbReference type="InterPro" id="IPR007627">
    <property type="entry name" value="RNA_pol_sigma70_r2"/>
</dbReference>
<evidence type="ECO:0000313" key="3">
    <source>
        <dbReference type="Proteomes" id="UP000010798"/>
    </source>
</evidence>
<dbReference type="RefSeq" id="WP_015250510.1">
    <property type="nucleotide sequence ID" value="NC_019892.1"/>
</dbReference>
<evidence type="ECO:0000313" key="2">
    <source>
        <dbReference type="EMBL" id="AGA31443.1"/>
    </source>
</evidence>
<dbReference type="GO" id="GO:0006352">
    <property type="term" value="P:DNA-templated transcription initiation"/>
    <property type="evidence" value="ECO:0007669"/>
    <property type="project" value="InterPro"/>
</dbReference>
<feature type="domain" description="RNA polymerase sigma-70 region 2" evidence="1">
    <location>
        <begin position="49"/>
        <end position="88"/>
    </location>
</feature>
<protein>
    <submittedName>
        <fullName evidence="2">DNA-directed RNA polymerase specialized sigma subunit, sigma24</fullName>
    </submittedName>
</protein>
<name>L0DQZ8_SINAD</name>
<accession>L0DQZ8</accession>
<dbReference type="Pfam" id="PF04542">
    <property type="entry name" value="Sigma70_r2"/>
    <property type="match status" value="1"/>
</dbReference>
<dbReference type="Proteomes" id="UP000010798">
    <property type="component" value="Chromosome"/>
</dbReference>
<dbReference type="KEGG" id="saci:Sinac_7404"/>
<keyword evidence="2" id="KW-0804">Transcription</keyword>
<dbReference type="eggNOG" id="COG1595">
    <property type="taxonomic scope" value="Bacteria"/>
</dbReference>
<dbReference type="GO" id="GO:0003700">
    <property type="term" value="F:DNA-binding transcription factor activity"/>
    <property type="evidence" value="ECO:0007669"/>
    <property type="project" value="InterPro"/>
</dbReference>
<keyword evidence="3" id="KW-1185">Reference proteome</keyword>
<gene>
    <name evidence="2" type="ordered locus">Sinac_7404</name>
</gene>
<sequence>MARGEQGIALRHLNTLFSMGADGGLTDTQLLERFSTRRDYAAESAFEILVERHEPMVLRVCRGVLRDPHDAQDAFQATFLVLVQRPDRSGCGTRWPRGSTRWPIEPLAQPTRAATEALERLSDKAR</sequence>
<dbReference type="AlphaFoldDB" id="L0DQZ8"/>
<dbReference type="SUPFAM" id="SSF88946">
    <property type="entry name" value="Sigma2 domain of RNA polymerase sigma factors"/>
    <property type="match status" value="1"/>
</dbReference>
<dbReference type="HOGENOM" id="CLU_1980087_0_0_0"/>
<dbReference type="EMBL" id="CP003364">
    <property type="protein sequence ID" value="AGA31443.1"/>
    <property type="molecule type" value="Genomic_DNA"/>
</dbReference>
<dbReference type="Gene3D" id="1.10.1740.10">
    <property type="match status" value="1"/>
</dbReference>
<dbReference type="InterPro" id="IPR013325">
    <property type="entry name" value="RNA_pol_sigma_r2"/>
</dbReference>